<gene>
    <name evidence="1" type="ORF">BN2475_450136</name>
</gene>
<reference evidence="1 2" key="1">
    <citation type="submission" date="2016-12" db="EMBL/GenBank/DDBJ databases">
        <authorList>
            <person name="Song W.-J."/>
            <person name="Kurnit D.M."/>
        </authorList>
    </citation>
    <scope>NUCLEOTIDE SEQUENCE [LARGE SCALE GENOMIC DNA]</scope>
    <source>
        <strain evidence="1 2">STM7296</strain>
    </source>
</reference>
<organism evidence="1 2">
    <name type="scientific">Paraburkholderia ribeironis</name>
    <dbReference type="NCBI Taxonomy" id="1247936"/>
    <lineage>
        <taxon>Bacteria</taxon>
        <taxon>Pseudomonadati</taxon>
        <taxon>Pseudomonadota</taxon>
        <taxon>Betaproteobacteria</taxon>
        <taxon>Burkholderiales</taxon>
        <taxon>Burkholderiaceae</taxon>
        <taxon>Paraburkholderia</taxon>
    </lineage>
</organism>
<dbReference type="AlphaFoldDB" id="A0A1N7S946"/>
<proteinExistence type="predicted"/>
<dbReference type="EMBL" id="CYGX02000045">
    <property type="protein sequence ID" value="SIT43905.1"/>
    <property type="molecule type" value="Genomic_DNA"/>
</dbReference>
<accession>A0A1N7S946</accession>
<dbReference type="Proteomes" id="UP000187012">
    <property type="component" value="Unassembled WGS sequence"/>
</dbReference>
<sequence length="83" mass="9051">MGRALHINVAPILMTNQVIAAFSSNAGRIQRALLQAGLDAIARHSLPIALSIQRISISFFPHLKKLLRVVTRSAARRGIRTLA</sequence>
<evidence type="ECO:0000313" key="1">
    <source>
        <dbReference type="EMBL" id="SIT43905.1"/>
    </source>
</evidence>
<protein>
    <submittedName>
        <fullName evidence="1">Uncharacterized protein</fullName>
    </submittedName>
</protein>
<dbReference type="STRING" id="1247936.BN2475_450136"/>
<name>A0A1N7S946_9BURK</name>
<evidence type="ECO:0000313" key="2">
    <source>
        <dbReference type="Proteomes" id="UP000187012"/>
    </source>
</evidence>
<keyword evidence="2" id="KW-1185">Reference proteome</keyword>